<reference evidence="3" key="1">
    <citation type="submission" date="2022-01" db="EMBL/GenBank/DDBJ databases">
        <title>Nocardioidaceae gen. sp. A5X3R13.</title>
        <authorList>
            <person name="Lopez Marin M.A."/>
            <person name="Uhlik O."/>
        </authorList>
    </citation>
    <scope>NUCLEOTIDE SEQUENCE</scope>
    <source>
        <strain evidence="3">A5X3R13</strain>
    </source>
</reference>
<dbReference type="PRINTS" id="PR00412">
    <property type="entry name" value="EPOXHYDRLASE"/>
</dbReference>
<dbReference type="InterPro" id="IPR050471">
    <property type="entry name" value="AB_hydrolase"/>
</dbReference>
<dbReference type="InterPro" id="IPR000639">
    <property type="entry name" value="Epox_hydrolase-like"/>
</dbReference>
<gene>
    <name evidence="3" type="ORF">L0C25_01780</name>
</gene>
<organism evidence="3 4">
    <name type="scientific">Solicola gregarius</name>
    <dbReference type="NCBI Taxonomy" id="2908642"/>
    <lineage>
        <taxon>Bacteria</taxon>
        <taxon>Bacillati</taxon>
        <taxon>Actinomycetota</taxon>
        <taxon>Actinomycetes</taxon>
        <taxon>Propionibacteriales</taxon>
        <taxon>Nocardioidaceae</taxon>
        <taxon>Solicola</taxon>
    </lineage>
</organism>
<sequence length="306" mass="33063">MTAQTVAAPTAVPRVRFYDVYSADGTRLRAWSNDAEGPTVLLCNGLGTNPYAWPALLSPGCGVRVISWNHRGVGGSERPADRDRISMDDFVDDAIAVLDDAGVDSCVVMGWSMGVNVSFELATLHPERVEGLLAVAGVPGDTFSTMLGPFHVPAPVARTLTVGSAWAMLATGKALSVVTKRLPWNPVTTRLLRHSGFMLPAASDAVVREAVREFLTTDIDWYMRLAVHAARHPRVSLSHIEVPTTFVSGHWDVLAGARSMGTAAERMADARVVELRGSHFLPMEYPDEIHAELLGLLARTSHTSIE</sequence>
<dbReference type="EMBL" id="CP094970">
    <property type="protein sequence ID" value="UYM05833.1"/>
    <property type="molecule type" value="Genomic_DNA"/>
</dbReference>
<dbReference type="PANTHER" id="PTHR43433">
    <property type="entry name" value="HYDROLASE, ALPHA/BETA FOLD FAMILY PROTEIN"/>
    <property type="match status" value="1"/>
</dbReference>
<dbReference type="GO" id="GO:0004601">
    <property type="term" value="F:peroxidase activity"/>
    <property type="evidence" value="ECO:0007669"/>
    <property type="project" value="UniProtKB-KW"/>
</dbReference>
<dbReference type="RefSeq" id="WP_271634662.1">
    <property type="nucleotide sequence ID" value="NZ_CP094970.1"/>
</dbReference>
<protein>
    <submittedName>
        <fullName evidence="3">Alpha/beta hydrolase</fullName>
    </submittedName>
</protein>
<dbReference type="GO" id="GO:0016787">
    <property type="term" value="F:hydrolase activity"/>
    <property type="evidence" value="ECO:0007669"/>
    <property type="project" value="UniProtKB-KW"/>
</dbReference>
<keyword evidence="1" id="KW-0560">Oxidoreductase</keyword>
<dbReference type="KEGG" id="sgrg:L0C25_01780"/>
<dbReference type="InterPro" id="IPR000073">
    <property type="entry name" value="AB_hydrolase_1"/>
</dbReference>
<dbReference type="Pfam" id="PF00561">
    <property type="entry name" value="Abhydrolase_1"/>
    <property type="match status" value="1"/>
</dbReference>
<dbReference type="PANTHER" id="PTHR43433:SF1">
    <property type="entry name" value="BLL5160 PROTEIN"/>
    <property type="match status" value="1"/>
</dbReference>
<dbReference type="Gene3D" id="3.40.50.1820">
    <property type="entry name" value="alpha/beta hydrolase"/>
    <property type="match status" value="1"/>
</dbReference>
<proteinExistence type="predicted"/>
<keyword evidence="1" id="KW-0575">Peroxidase</keyword>
<name>A0AA46YMK4_9ACTN</name>
<dbReference type="Proteomes" id="UP001164390">
    <property type="component" value="Chromosome"/>
</dbReference>
<evidence type="ECO:0000313" key="3">
    <source>
        <dbReference type="EMBL" id="UYM05833.1"/>
    </source>
</evidence>
<keyword evidence="4" id="KW-1185">Reference proteome</keyword>
<accession>A0AA46YMK4</accession>
<evidence type="ECO:0000259" key="2">
    <source>
        <dbReference type="Pfam" id="PF00561"/>
    </source>
</evidence>
<dbReference type="AlphaFoldDB" id="A0AA46YMK4"/>
<evidence type="ECO:0000313" key="4">
    <source>
        <dbReference type="Proteomes" id="UP001164390"/>
    </source>
</evidence>
<feature type="domain" description="AB hydrolase-1" evidence="2">
    <location>
        <begin position="38"/>
        <end position="139"/>
    </location>
</feature>
<dbReference type="InterPro" id="IPR029058">
    <property type="entry name" value="AB_hydrolase_fold"/>
</dbReference>
<keyword evidence="3" id="KW-0378">Hydrolase</keyword>
<evidence type="ECO:0000256" key="1">
    <source>
        <dbReference type="ARBA" id="ARBA00022559"/>
    </source>
</evidence>
<dbReference type="SUPFAM" id="SSF53474">
    <property type="entry name" value="alpha/beta-Hydrolases"/>
    <property type="match status" value="1"/>
</dbReference>